<gene>
    <name evidence="2" type="ORF">HZI73_17285</name>
</gene>
<dbReference type="Gene3D" id="3.10.620.30">
    <property type="match status" value="1"/>
</dbReference>
<dbReference type="InterPro" id="IPR038765">
    <property type="entry name" value="Papain-like_cys_pep_sf"/>
</dbReference>
<protein>
    <submittedName>
        <fullName evidence="2">Transglutaminase domain-containing protein</fullName>
    </submittedName>
</protein>
<keyword evidence="3" id="KW-1185">Reference proteome</keyword>
<proteinExistence type="predicted"/>
<reference evidence="2" key="1">
    <citation type="submission" date="2020-07" db="EMBL/GenBank/DDBJ databases">
        <title>Vallitalea pronyensis genome.</title>
        <authorList>
            <person name="Postec A."/>
        </authorList>
    </citation>
    <scope>NUCLEOTIDE SEQUENCE</scope>
    <source>
        <strain evidence="2">FatNI3</strain>
    </source>
</reference>
<evidence type="ECO:0000313" key="2">
    <source>
        <dbReference type="EMBL" id="QUI23938.1"/>
    </source>
</evidence>
<dbReference type="Pfam" id="PF01841">
    <property type="entry name" value="Transglut_core"/>
    <property type="match status" value="1"/>
</dbReference>
<dbReference type="AlphaFoldDB" id="A0A8J8SHZ3"/>
<organism evidence="2 3">
    <name type="scientific">Vallitalea pronyensis</name>
    <dbReference type="NCBI Taxonomy" id="1348613"/>
    <lineage>
        <taxon>Bacteria</taxon>
        <taxon>Bacillati</taxon>
        <taxon>Bacillota</taxon>
        <taxon>Clostridia</taxon>
        <taxon>Lachnospirales</taxon>
        <taxon>Vallitaleaceae</taxon>
        <taxon>Vallitalea</taxon>
    </lineage>
</organism>
<dbReference type="PANTHER" id="PTHR46333:SF2">
    <property type="entry name" value="CYTOKINESIS PROTEIN 3"/>
    <property type="match status" value="1"/>
</dbReference>
<dbReference type="KEGG" id="vpy:HZI73_17285"/>
<feature type="domain" description="Transglutaminase-like" evidence="1">
    <location>
        <begin position="166"/>
        <end position="224"/>
    </location>
</feature>
<sequence length="250" mass="28177">MMCVVFTGISVYAATEIIKVNTDNGTVSIQYDATNYSDLKVVVKKGSQKYIYNLYSSNEELPLQMGNGEYTIGLYQRTDGNKYKLLTSDKVHMNSSNHAVFLANVQNVEWTSNSSAAILAQELTKNAKTDREKLEVIYEYVIHNVHYDHEKAINISSRYLPSPNETLIEGKGICYDYASLMAAMLRSIDIPTKLVHGDSNFTSVYHAWNEVLIDGEWIVVDTTTDSAYITEGIQISYEKNPSDYSVLKVF</sequence>
<evidence type="ECO:0000313" key="3">
    <source>
        <dbReference type="Proteomes" id="UP000683246"/>
    </source>
</evidence>
<dbReference type="GO" id="GO:0005737">
    <property type="term" value="C:cytoplasm"/>
    <property type="evidence" value="ECO:0007669"/>
    <property type="project" value="TreeGrafter"/>
</dbReference>
<dbReference type="SUPFAM" id="SSF54001">
    <property type="entry name" value="Cysteine proteinases"/>
    <property type="match status" value="1"/>
</dbReference>
<dbReference type="EMBL" id="CP058649">
    <property type="protein sequence ID" value="QUI23938.1"/>
    <property type="molecule type" value="Genomic_DNA"/>
</dbReference>
<dbReference type="PANTHER" id="PTHR46333">
    <property type="entry name" value="CYTOKINESIS PROTEIN 3"/>
    <property type="match status" value="1"/>
</dbReference>
<dbReference type="Proteomes" id="UP000683246">
    <property type="component" value="Chromosome"/>
</dbReference>
<accession>A0A8J8SHZ3</accession>
<evidence type="ECO:0000259" key="1">
    <source>
        <dbReference type="SMART" id="SM00460"/>
    </source>
</evidence>
<dbReference type="InterPro" id="IPR052557">
    <property type="entry name" value="CAP/Cytokinesis_protein"/>
</dbReference>
<dbReference type="InterPro" id="IPR002931">
    <property type="entry name" value="Transglutaminase-like"/>
</dbReference>
<name>A0A8J8SHZ3_9FIRM</name>
<dbReference type="SMART" id="SM00460">
    <property type="entry name" value="TGc"/>
    <property type="match status" value="1"/>
</dbReference>